<dbReference type="eggNOG" id="COG0827">
    <property type="taxonomic scope" value="Bacteria"/>
</dbReference>
<dbReference type="Pfam" id="PF07669">
    <property type="entry name" value="Eco57I"/>
    <property type="match status" value="1"/>
</dbReference>
<evidence type="ECO:0000259" key="2">
    <source>
        <dbReference type="Pfam" id="PF07669"/>
    </source>
</evidence>
<dbReference type="HOGENOM" id="CLU_000181_3_0_9"/>
<sequence length="1657" mass="188939">MSADTKTSKLYDAAIDEVTASGQAWKSICRLTGQLYRYEFDNILMVYKQRPRATLIADFDTWKKVGRYVRRGSRGIAIFPSRALKPDMRYVFDISDTGGRESRLTWELDRNTMKAYAAWVREKEGAALPEGKESDKSFLKDFTERQIGVIMDSEFGGRITEFVNLAGNRQITENGRAQEITAVEALKRSVMYAVFTRCGFDLPAEKQDFSFITAFTTEEEVYRLGSLLSDISCEVLRGIANDLKQMEERSIADGRDNIDVSRGSGRDAVPGPHGAGGNGEHDELREVRSEGDGVPEREPQQQIPDVTEVRETGGEDAGSGGRGEPDDGRAGGQLSQEQPAEGQKLDNGDVAATAAGEDAGRGNRDERGSDEVPLEGNGRQTADSEQQNTRKAELDREIEQELNEINSLGSSETQKGSYEQASFLIAANGDLEIPKEYSYQKPEQALTVPHEYVKQVLMRGGVFSGSKKRIYAMFQDISDPGERVKAVRKEYGQGGAGWPLEGDGLHGYDTFHAKGLRFQWREGGTEKEGYMNWKAVERELGALIMTGEYYTPPKAFDPDKVSAAVWQKPMDAFFQNSFWSPVPNMLIYEVLKKELPMSDKAQFIERMLYRNVYGSGIQNNFENEYGGCNIEQTDEGIFIEYFDGEGTKWKTELDWWDCAAYVDSMIADGAYRTQAPYSEIGRILEERPYVSWIKNFWEDTERYLSEDAGQHQQNRLDTLNKVFKLTGIQEQMEVSWDDAYDEVIASDGENVWHGRQFYDYLFEEVLVLDKFNRDDRIPYDVMGQLKHDRFSSHNPDKTMFIHRKTSDTVELTAEEREKQEENLWLEPLKGYFNEEIQYISVKTLVYDIFTTNLNMESKAGFLASVYGEQREGFFMSEYTDNSFGKCKISRDKDGIEISYPRADGTKGEKRVDYRYCADLILHMIEENDYLTEGIFERFREAPGAFAAMPWFMEIYHEYKERMLQEPDFAAVSIDGQEEERQEGQETEAAAEEIPETRQTAENGQEEIPETWQAVENGQEEIPKAWQTAESGQEETAETQQEQEDRQETAERVEGEVINPDGSVAKPAAGSLFPEALRQVETMDGDLRDALETYLTKCSAVVPYQPFLQMVAESSLPKEDKLHFLNRTINHLEDKEQTKAYHNNAYGLVEYVQSRDAFMVDLKAGDGERKKFSATYEQIYSIMEYLIKAQMFTGEIRMSSYLRDFAKLPYEKMSALEKQFDDKLTSLRNRQRKGNFHFEEAELPKGGPKTRYQWNVEAIRLLKQIEHEDRTATLEEQKVLARYVGWGGIAQAFDERNNDWQKEYAELKELLSTSEYADARETVNTAFYTSPVITQAVYGALDKFGFRKGTILEPALGVGHFFGTLPETMQDSRLYGVEKDDISGRIAKLLYPKAQIKVRGFEETQYSDNFFDVAVGNVPFGDYKLYDAKYAKHNFRIHDYFFAKALDKVRPGGIVAFITSKGTLDKANPAVRKYLAERAELLGAIRLPNTAFKDSAGTDVTSDIIFLQKRERKIVTEPDWVHLGRTEDGIAVNSYFAQHPEMMLGTMEYDTCMFGNGSKYTSCINHDENFDLKSALETAVGRLSSRITDVAELAAEEENTEDIIEADPDVKNYTYTFVDGKLYYRENSVMYRKEVSATAEERIKGMDEIRTITRQRKR</sequence>
<evidence type="ECO:0000313" key="4">
    <source>
        <dbReference type="Proteomes" id="UP000012589"/>
    </source>
</evidence>
<evidence type="ECO:0000313" key="3">
    <source>
        <dbReference type="EMBL" id="EMZ19396.1"/>
    </source>
</evidence>
<feature type="domain" description="Type II methyltransferase M.TaqI-like" evidence="2">
    <location>
        <begin position="1400"/>
        <end position="1480"/>
    </location>
</feature>
<protein>
    <recommendedName>
        <fullName evidence="2">Type II methyltransferase M.TaqI-like domain-containing protein</fullName>
    </recommendedName>
</protein>
<name>N1ZU00_9FIRM</name>
<evidence type="ECO:0000256" key="1">
    <source>
        <dbReference type="SAM" id="MobiDB-lite"/>
    </source>
</evidence>
<dbReference type="InterPro" id="IPR029063">
    <property type="entry name" value="SAM-dependent_MTases_sf"/>
</dbReference>
<feature type="compositionally biased region" description="Basic and acidic residues" evidence="1">
    <location>
        <begin position="1042"/>
        <end position="1051"/>
    </location>
</feature>
<dbReference type="InterPro" id="IPR052933">
    <property type="entry name" value="DNA_Protect_Modify"/>
</dbReference>
<dbReference type="eggNOG" id="COG4646">
    <property type="taxonomic scope" value="Bacteria"/>
</dbReference>
<dbReference type="EMBL" id="AQFT01000163">
    <property type="protein sequence ID" value="EMZ19396.1"/>
    <property type="molecule type" value="Genomic_DNA"/>
</dbReference>
<dbReference type="Proteomes" id="UP000012589">
    <property type="component" value="Unassembled WGS sequence"/>
</dbReference>
<dbReference type="PATRIC" id="fig|1235802.3.peg.5780"/>
<dbReference type="Gene3D" id="3.40.50.150">
    <property type="entry name" value="Vaccinia Virus protein VP39"/>
    <property type="match status" value="1"/>
</dbReference>
<dbReference type="PANTHER" id="PTHR41313:SF1">
    <property type="entry name" value="DNA METHYLASE ADENINE-SPECIFIC DOMAIN-CONTAINING PROTEIN"/>
    <property type="match status" value="1"/>
</dbReference>
<feature type="compositionally biased region" description="Polar residues" evidence="1">
    <location>
        <begin position="378"/>
        <end position="387"/>
    </location>
</feature>
<dbReference type="InterPro" id="IPR011639">
    <property type="entry name" value="MethylTrfase_TaqI-like_dom"/>
</dbReference>
<comment type="caution">
    <text evidence="3">The sequence shown here is derived from an EMBL/GenBank/DDBJ whole genome shotgun (WGS) entry which is preliminary data.</text>
</comment>
<feature type="region of interest" description="Disordered" evidence="1">
    <location>
        <begin position="975"/>
        <end position="1006"/>
    </location>
</feature>
<dbReference type="GO" id="GO:0006304">
    <property type="term" value="P:DNA modification"/>
    <property type="evidence" value="ECO:0007669"/>
    <property type="project" value="InterPro"/>
</dbReference>
<feature type="compositionally biased region" description="Basic and acidic residues" evidence="1">
    <location>
        <begin position="279"/>
        <end position="299"/>
    </location>
</feature>
<accession>N1ZU00</accession>
<dbReference type="GO" id="GO:0009007">
    <property type="term" value="F:site-specific DNA-methyltransferase (adenine-specific) activity"/>
    <property type="evidence" value="ECO:0007669"/>
    <property type="project" value="UniProtKB-EC"/>
</dbReference>
<dbReference type="PANTHER" id="PTHR41313">
    <property type="entry name" value="ADENINE-SPECIFIC METHYLTRANSFERASE"/>
    <property type="match status" value="1"/>
</dbReference>
<keyword evidence="4" id="KW-1185">Reference proteome</keyword>
<dbReference type="SUPFAM" id="SSF53335">
    <property type="entry name" value="S-adenosyl-L-methionine-dependent methyltransferases"/>
    <property type="match status" value="1"/>
</dbReference>
<dbReference type="PRINTS" id="PR00507">
    <property type="entry name" value="N12N6MTFRASE"/>
</dbReference>
<feature type="region of interest" description="Disordered" evidence="1">
    <location>
        <begin position="250"/>
        <end position="393"/>
    </location>
</feature>
<dbReference type="STRING" id="1235802.C823_05479"/>
<proteinExistence type="predicted"/>
<feature type="compositionally biased region" description="Acidic residues" evidence="1">
    <location>
        <begin position="975"/>
        <end position="993"/>
    </location>
</feature>
<feature type="compositionally biased region" description="Basic and acidic residues" evidence="1">
    <location>
        <begin position="250"/>
        <end position="259"/>
    </location>
</feature>
<feature type="region of interest" description="Disordered" evidence="1">
    <location>
        <begin position="1025"/>
        <end position="1051"/>
    </location>
</feature>
<reference evidence="3 4" key="1">
    <citation type="journal article" date="2014" name="Genome Announc.">
        <title>Draft genome sequences of the altered schaedler flora, a defined bacterial community from gnotobiotic mice.</title>
        <authorList>
            <person name="Wannemuehler M.J."/>
            <person name="Overstreet A.M."/>
            <person name="Ward D.V."/>
            <person name="Phillips G.J."/>
        </authorList>
    </citation>
    <scope>NUCLEOTIDE SEQUENCE [LARGE SCALE GENOMIC DNA]</scope>
    <source>
        <strain evidence="3 4">ASF492</strain>
    </source>
</reference>
<feature type="compositionally biased region" description="Basic and acidic residues" evidence="1">
    <location>
        <begin position="358"/>
        <end position="370"/>
    </location>
</feature>
<gene>
    <name evidence="3" type="ORF">C823_05479</name>
</gene>
<organism evidence="3 4">
    <name type="scientific">Eubacterium plexicaudatum ASF492</name>
    <dbReference type="NCBI Taxonomy" id="1235802"/>
    <lineage>
        <taxon>Bacteria</taxon>
        <taxon>Bacillati</taxon>
        <taxon>Bacillota</taxon>
        <taxon>Clostridia</taxon>
        <taxon>Eubacteriales</taxon>
        <taxon>Eubacteriaceae</taxon>
        <taxon>Eubacterium</taxon>
    </lineage>
</organism>